<keyword evidence="1 3" id="KW-0547">Nucleotide-binding</keyword>
<evidence type="ECO:0000256" key="1">
    <source>
        <dbReference type="ARBA" id="ARBA00022741"/>
    </source>
</evidence>
<evidence type="ECO:0000313" key="7">
    <source>
        <dbReference type="Proteomes" id="UP000559987"/>
    </source>
</evidence>
<dbReference type="GO" id="GO:0005737">
    <property type="term" value="C:cytoplasm"/>
    <property type="evidence" value="ECO:0007669"/>
    <property type="project" value="UniProtKB-SubCell"/>
</dbReference>
<comment type="subcellular location">
    <subcellularLocation>
        <location evidence="3">Cytoplasm</location>
    </subcellularLocation>
</comment>
<proteinExistence type="inferred from homology"/>
<feature type="binding site" evidence="4">
    <location>
        <begin position="125"/>
        <end position="130"/>
    </location>
    <ligand>
        <name>GTP</name>
        <dbReference type="ChEBI" id="CHEBI:37565"/>
    </ligand>
</feature>
<dbReference type="EMBL" id="JACHXZ010000002">
    <property type="protein sequence ID" value="MBB3168717.1"/>
    <property type="molecule type" value="Genomic_DNA"/>
</dbReference>
<name>A0A839UTL2_9GAMM</name>
<dbReference type="InterPro" id="IPR019991">
    <property type="entry name" value="GTP-bd_ribosome_bgen"/>
</dbReference>
<feature type="binding site" evidence="4">
    <location>
        <position position="169"/>
    </location>
    <ligand>
        <name>GTP</name>
        <dbReference type="ChEBI" id="CHEBI:37565"/>
    </ligand>
</feature>
<dbReference type="InterPro" id="IPR027417">
    <property type="entry name" value="P-loop_NTPase"/>
</dbReference>
<gene>
    <name evidence="6" type="ORF">FHS30_001901</name>
</gene>
<evidence type="ECO:0000313" key="6">
    <source>
        <dbReference type="EMBL" id="MBB3168717.1"/>
    </source>
</evidence>
<protein>
    <recommendedName>
        <fullName evidence="3">Ribosome biogenesis GTPase A</fullName>
    </recommendedName>
</protein>
<dbReference type="PROSITE" id="PS51721">
    <property type="entry name" value="G_CP"/>
    <property type="match status" value="1"/>
</dbReference>
<dbReference type="InterPro" id="IPR023179">
    <property type="entry name" value="GTP-bd_ortho_bundle_sf"/>
</dbReference>
<dbReference type="InterPro" id="IPR030378">
    <property type="entry name" value="G_CP_dom"/>
</dbReference>
<dbReference type="InterPro" id="IPR006073">
    <property type="entry name" value="GTP-bd"/>
</dbReference>
<dbReference type="AlphaFoldDB" id="A0A839UTL2"/>
<sequence>MSIQWYPGHMHKARKQMLELLPRIDVLVEILDARLPHSSQNPVISEARGDIPVIKLLSKDDLADPERTKAWQAHFERDNNIRTLAVDLRKPGKLKSLIPELCRKLAPQKAEQNRTINVMVAGIPNVGKSTFINTMAGRPATKTGNEPAVTKAQQQINLEGGVILFDTPGMLWPRLEHENTGFRLAATSAIKNTVIDFEDLGLYLADYLMPHYAEGLKARYGLKSLPKDNYGLLSAICTRRGGMKADQVDFHKGGEILISDFRACRLGQITLETPDEIAQEDIEIAEEQARRAAIAAEKEAKKALKKAGKRHT</sequence>
<dbReference type="Gene3D" id="3.40.50.300">
    <property type="entry name" value="P-loop containing nucleotide triphosphate hydrolases"/>
    <property type="match status" value="1"/>
</dbReference>
<dbReference type="PANTHER" id="PTHR45782">
    <property type="entry name" value="MITOCHONDRIAL RIBOSOME-ASSOCIATED GTPASE 1"/>
    <property type="match status" value="1"/>
</dbReference>
<comment type="function">
    <text evidence="3">Required for a late step of 50S ribosomal subunit assembly. Has GTPase activity.</text>
</comment>
<keyword evidence="2 3" id="KW-0342">GTP-binding</keyword>
<evidence type="ECO:0000256" key="3">
    <source>
        <dbReference type="PIRNR" id="PIRNR006230"/>
    </source>
</evidence>
<comment type="caution">
    <text evidence="6">The sequence shown here is derived from an EMBL/GenBank/DDBJ whole genome shotgun (WGS) entry which is preliminary data.</text>
</comment>
<evidence type="ECO:0000259" key="5">
    <source>
        <dbReference type="PROSITE" id="PS51721"/>
    </source>
</evidence>
<dbReference type="Pfam" id="PF01926">
    <property type="entry name" value="MMR_HSR1"/>
    <property type="match status" value="1"/>
</dbReference>
<evidence type="ECO:0000256" key="2">
    <source>
        <dbReference type="ARBA" id="ARBA00023134"/>
    </source>
</evidence>
<comment type="similarity">
    <text evidence="3">Belongs to the TRAFAC class YlqF/YawG GTPase family. MTG1 subfamily.</text>
</comment>
<reference evidence="6 7" key="1">
    <citation type="submission" date="2020-08" db="EMBL/GenBank/DDBJ databases">
        <title>Genomic Encyclopedia of Type Strains, Phase III (KMG-III): the genomes of soil and plant-associated and newly described type strains.</title>
        <authorList>
            <person name="Whitman W."/>
        </authorList>
    </citation>
    <scope>NUCLEOTIDE SEQUENCE [LARGE SCALE GENOMIC DNA]</scope>
    <source>
        <strain evidence="6 7">CECT 8571</strain>
    </source>
</reference>
<dbReference type="GO" id="GO:0005525">
    <property type="term" value="F:GTP binding"/>
    <property type="evidence" value="ECO:0007669"/>
    <property type="project" value="UniProtKB-KW"/>
</dbReference>
<accession>A0A839UTL2</accession>
<dbReference type="GO" id="GO:0003924">
    <property type="term" value="F:GTPase activity"/>
    <property type="evidence" value="ECO:0007669"/>
    <property type="project" value="TreeGrafter"/>
</dbReference>
<dbReference type="GO" id="GO:0006412">
    <property type="term" value="P:translation"/>
    <property type="evidence" value="ECO:0007669"/>
    <property type="project" value="TreeGrafter"/>
</dbReference>
<dbReference type="PANTHER" id="PTHR45782:SF4">
    <property type="entry name" value="MITOCHONDRIAL RIBOSOME-ASSOCIATED GTPASE 1"/>
    <property type="match status" value="1"/>
</dbReference>
<feature type="domain" description="CP-type G" evidence="5">
    <location>
        <begin position="10"/>
        <end position="173"/>
    </location>
</feature>
<keyword evidence="3" id="KW-0963">Cytoplasm</keyword>
<dbReference type="CDD" id="cd01856">
    <property type="entry name" value="YlqF"/>
    <property type="match status" value="1"/>
</dbReference>
<dbReference type="NCBIfam" id="TIGR03596">
    <property type="entry name" value="GTPase_YlqF"/>
    <property type="match status" value="1"/>
</dbReference>
<dbReference type="Gene3D" id="1.10.1580.10">
    <property type="match status" value="1"/>
</dbReference>
<dbReference type="InterPro" id="IPR016478">
    <property type="entry name" value="GTPase_MTG1"/>
</dbReference>
<dbReference type="RefSeq" id="WP_183910172.1">
    <property type="nucleotide sequence ID" value="NZ_JACHXZ010000002.1"/>
</dbReference>
<keyword evidence="7" id="KW-1185">Reference proteome</keyword>
<evidence type="ECO:0000256" key="4">
    <source>
        <dbReference type="PIRSR" id="PIRSR006230-1"/>
    </source>
</evidence>
<dbReference type="Proteomes" id="UP000559987">
    <property type="component" value="Unassembled WGS sequence"/>
</dbReference>
<organism evidence="6 7">
    <name type="scientific">Simiduia aestuariiviva</name>
    <dbReference type="NCBI Taxonomy" id="1510459"/>
    <lineage>
        <taxon>Bacteria</taxon>
        <taxon>Pseudomonadati</taxon>
        <taxon>Pseudomonadota</taxon>
        <taxon>Gammaproteobacteria</taxon>
        <taxon>Cellvibrionales</taxon>
        <taxon>Cellvibrionaceae</taxon>
        <taxon>Simiduia</taxon>
    </lineage>
</organism>
<dbReference type="SUPFAM" id="SSF52540">
    <property type="entry name" value="P-loop containing nucleoside triphosphate hydrolases"/>
    <property type="match status" value="1"/>
</dbReference>
<dbReference type="PIRSF" id="PIRSF006230">
    <property type="entry name" value="MG442"/>
    <property type="match status" value="1"/>
</dbReference>